<keyword evidence="1" id="KW-0175">Coiled coil</keyword>
<organism evidence="3 4">
    <name type="scientific">Stylonychia lemnae</name>
    <name type="common">Ciliate</name>
    <dbReference type="NCBI Taxonomy" id="5949"/>
    <lineage>
        <taxon>Eukaryota</taxon>
        <taxon>Sar</taxon>
        <taxon>Alveolata</taxon>
        <taxon>Ciliophora</taxon>
        <taxon>Intramacronucleata</taxon>
        <taxon>Spirotrichea</taxon>
        <taxon>Stichotrichia</taxon>
        <taxon>Sporadotrichida</taxon>
        <taxon>Oxytrichidae</taxon>
        <taxon>Stylonychinae</taxon>
        <taxon>Stylonychia</taxon>
    </lineage>
</organism>
<dbReference type="Proteomes" id="UP000039865">
    <property type="component" value="Unassembled WGS sequence"/>
</dbReference>
<name>A0A078AX75_STYLE</name>
<evidence type="ECO:0000313" key="3">
    <source>
        <dbReference type="EMBL" id="CDW87055.1"/>
    </source>
</evidence>
<sequence length="713" mass="84373">MSQGGSSTTDAYNLFENIARRKSVSKRFNVKDSKNQYEQQQKIFEKQNALPENMNLNQIFTQVQNKPYLKMYQQKNGTHDSDREKPSSIICNIITKKLKKNKQNILFGMIDEDENEDKNLDFDTDTLIYLGQIEKNKMTEVLNKSNEEELSRRKSVSRLEVIKENIIARKESIRKTNKIQQANEKKEIGNQKTSNHFDDASTNEIKEIEIKINDESLKQIQNPQQNQLKPDNQTMMKKRLNLERSLQQKKIEPVKCLIVQVPQEIRKHQKLFQKAIQVNKQNMKAMNKNLKSLIIAMKIDKSRKEFLKNNPELAEYEEMQKKLQQENQQKKGPKMNMIKNLPLNQKLLNIEKYNLDSKKILNKAEINILKLEQDMYNIPKHIKITNLKKLLHKNFAKVNKWIKCSLNGTYQHDFEFFMQNDRTIVDKNSLLYQKLLDEQKAREILSQKLEDSKGGYIDPNMRAIDLTYRKIIKDILMKYQVKNHLLLPIFDEKKNNIDLKMQDINKLQEEIIKEHEEIERKLRLLKEKKFNKWKIINQQFKQKQAHLGKVINQSPDTSPSLSPKSYRKVSIERVDSPDIAQQSLNTGSPSNMGTFSSNGKVGQKFREFLMEKLDKQQNQELVTKLDEEIGNQNKMLKNLDKDLEEFHYFNIKKQFGDMKYDVDPLLPEDYYVKNSKNKHFSKNIALWKQQELYDDLHGDWATTLKKFRILQNK</sequence>
<feature type="compositionally biased region" description="Polar residues" evidence="2">
    <location>
        <begin position="579"/>
        <end position="597"/>
    </location>
</feature>
<proteinExistence type="predicted"/>
<feature type="region of interest" description="Disordered" evidence="2">
    <location>
        <begin position="578"/>
        <end position="597"/>
    </location>
</feature>
<dbReference type="EMBL" id="CCKQ01015244">
    <property type="protein sequence ID" value="CDW87055.1"/>
    <property type="molecule type" value="Genomic_DNA"/>
</dbReference>
<evidence type="ECO:0000256" key="2">
    <source>
        <dbReference type="SAM" id="MobiDB-lite"/>
    </source>
</evidence>
<gene>
    <name evidence="3" type="primary">Contig7633.g8145</name>
    <name evidence="3" type="ORF">STYLEM_16157</name>
</gene>
<dbReference type="AlphaFoldDB" id="A0A078AX75"/>
<reference evidence="3 4" key="1">
    <citation type="submission" date="2014-06" db="EMBL/GenBank/DDBJ databases">
        <authorList>
            <person name="Swart Estienne"/>
        </authorList>
    </citation>
    <scope>NUCLEOTIDE SEQUENCE [LARGE SCALE GENOMIC DNA]</scope>
    <source>
        <strain evidence="3 4">130c</strain>
    </source>
</reference>
<feature type="coiled-coil region" evidence="1">
    <location>
        <begin position="490"/>
        <end position="528"/>
    </location>
</feature>
<accession>A0A078AX75</accession>
<evidence type="ECO:0000256" key="1">
    <source>
        <dbReference type="SAM" id="Coils"/>
    </source>
</evidence>
<evidence type="ECO:0000313" key="4">
    <source>
        <dbReference type="Proteomes" id="UP000039865"/>
    </source>
</evidence>
<protein>
    <submittedName>
        <fullName evidence="3">Uncharacterized protein</fullName>
    </submittedName>
</protein>
<dbReference type="InParanoid" id="A0A078AX75"/>
<keyword evidence="4" id="KW-1185">Reference proteome</keyword>